<proteinExistence type="predicted"/>
<dbReference type="STRING" id="84029.CROST_40970"/>
<keyword evidence="2" id="KW-1185">Reference proteome</keyword>
<dbReference type="InterPro" id="IPR036514">
    <property type="entry name" value="SGNH_hydro_sf"/>
</dbReference>
<dbReference type="Pfam" id="PF13472">
    <property type="entry name" value="Lipase_GDSL_2"/>
    <property type="match status" value="1"/>
</dbReference>
<evidence type="ECO:0000313" key="2">
    <source>
        <dbReference type="Proteomes" id="UP000190951"/>
    </source>
</evidence>
<accession>A0A1S8KZ79</accession>
<dbReference type="KEGG" id="crw:CROST_033730"/>
<dbReference type="EMBL" id="CP096983">
    <property type="protein sequence ID" value="URZ12650.1"/>
    <property type="molecule type" value="Genomic_DNA"/>
</dbReference>
<dbReference type="InterPro" id="IPR013830">
    <property type="entry name" value="SGNH_hydro"/>
</dbReference>
<evidence type="ECO:0000313" key="1">
    <source>
        <dbReference type="EMBL" id="URZ12650.1"/>
    </source>
</evidence>
<sequence length="273" mass="30654">MSNGGYKTDKKATIIAFLLLIITVGVIVSGVIKDSKREKDNEKIAYAYEKKQLGKEKSNKIQVKRNKEQDMKNIGRGKTLKYIAIGDSVTAGYSASSQDNFYVNKIGARVTANMGFQVQQNNMGKRGAVISDAINNINEINSYAPDIVTIEYGTNDSNINNNISTNIFENELNTLIDDLTIKVKRTPTIILMTTWNVNYGEKYDEVINRVGQNRKIPVLDLKPIWTDKTNMGPEGNRDYYGVSDDFNPNDKGMNSIANAVYEKLQPILYEKNK</sequence>
<dbReference type="GO" id="GO:0004622">
    <property type="term" value="F:phosphatidylcholine lysophospholipase activity"/>
    <property type="evidence" value="ECO:0007669"/>
    <property type="project" value="TreeGrafter"/>
</dbReference>
<dbReference type="Proteomes" id="UP000190951">
    <property type="component" value="Chromosome"/>
</dbReference>
<dbReference type="RefSeq" id="WP_077833221.1">
    <property type="nucleotide sequence ID" value="NZ_CP096983.1"/>
</dbReference>
<name>A0A1S8KZ79_9CLOT</name>
<dbReference type="AlphaFoldDB" id="A0A1S8KZ79"/>
<dbReference type="Gene3D" id="3.40.50.1110">
    <property type="entry name" value="SGNH hydrolase"/>
    <property type="match status" value="1"/>
</dbReference>
<organism evidence="1 2">
    <name type="scientific">Clostridium felsineum</name>
    <dbReference type="NCBI Taxonomy" id="36839"/>
    <lineage>
        <taxon>Bacteria</taxon>
        <taxon>Bacillati</taxon>
        <taxon>Bacillota</taxon>
        <taxon>Clostridia</taxon>
        <taxon>Eubacteriales</taxon>
        <taxon>Clostridiaceae</taxon>
        <taxon>Clostridium</taxon>
    </lineage>
</organism>
<dbReference type="CDD" id="cd00229">
    <property type="entry name" value="SGNH_hydrolase"/>
    <property type="match status" value="1"/>
</dbReference>
<gene>
    <name evidence="1" type="ORF">CROST_033730</name>
</gene>
<dbReference type="SUPFAM" id="SSF52266">
    <property type="entry name" value="SGNH hydrolase"/>
    <property type="match status" value="1"/>
</dbReference>
<dbReference type="PANTHER" id="PTHR30383:SF5">
    <property type="entry name" value="SGNH HYDROLASE-TYPE ESTERASE DOMAIN-CONTAINING PROTEIN"/>
    <property type="match status" value="1"/>
</dbReference>
<reference evidence="1 2" key="1">
    <citation type="submission" date="2022-04" db="EMBL/GenBank/DDBJ databases">
        <title>Genome sequence of C. roseum typestrain.</title>
        <authorList>
            <person name="Poehlein A."/>
            <person name="Schoch T."/>
            <person name="Duerre P."/>
            <person name="Daniel R."/>
        </authorList>
    </citation>
    <scope>NUCLEOTIDE SEQUENCE [LARGE SCALE GENOMIC DNA]</scope>
    <source>
        <strain evidence="1 2">DSM 7320</strain>
    </source>
</reference>
<dbReference type="PANTHER" id="PTHR30383">
    <property type="entry name" value="THIOESTERASE 1/PROTEASE 1/LYSOPHOSPHOLIPASE L1"/>
    <property type="match status" value="1"/>
</dbReference>
<protein>
    <submittedName>
        <fullName evidence="1">Uncharacterized protein</fullName>
    </submittedName>
</protein>
<dbReference type="InterPro" id="IPR051532">
    <property type="entry name" value="Ester_Hydrolysis_Enzymes"/>
</dbReference>